<keyword evidence="1" id="KW-0472">Membrane</keyword>
<reference evidence="2 3" key="1">
    <citation type="submission" date="2020-02" db="EMBL/GenBank/DDBJ databases">
        <authorList>
            <person name="Zhang X.-Y."/>
        </authorList>
    </citation>
    <scope>NUCLEOTIDE SEQUENCE [LARGE SCALE GENOMIC DNA]</scope>
    <source>
        <strain evidence="2 3">C33</strain>
    </source>
</reference>
<comment type="caution">
    <text evidence="2">The sequence shown here is derived from an EMBL/GenBank/DDBJ whole genome shotgun (WGS) entry which is preliminary data.</text>
</comment>
<dbReference type="EMBL" id="JAAGSC010000040">
    <property type="protein sequence ID" value="NDY95516.1"/>
    <property type="molecule type" value="Genomic_DNA"/>
</dbReference>
<keyword evidence="3" id="KW-1185">Reference proteome</keyword>
<sequence>MNLSPRHNKATVERWRMVGVVMWRGGLVFAAAYTFYWGAWRLILLLDRPAQITIGLAVALAGLGLVMVSLILERMQAAQTEGNLLDD</sequence>
<name>A0A845V2P4_9GAMM</name>
<evidence type="ECO:0000256" key="1">
    <source>
        <dbReference type="SAM" id="Phobius"/>
    </source>
</evidence>
<dbReference type="Proteomes" id="UP000484885">
    <property type="component" value="Unassembled WGS sequence"/>
</dbReference>
<accession>A0A845V2P4</accession>
<evidence type="ECO:0000313" key="2">
    <source>
        <dbReference type="EMBL" id="NDY95516.1"/>
    </source>
</evidence>
<feature type="transmembrane region" description="Helical" evidence="1">
    <location>
        <begin position="52"/>
        <end position="72"/>
    </location>
</feature>
<gene>
    <name evidence="2" type="ORF">G3I74_07245</name>
</gene>
<dbReference type="AlphaFoldDB" id="A0A845V2P4"/>
<keyword evidence="1" id="KW-0812">Transmembrane</keyword>
<evidence type="ECO:0000313" key="3">
    <source>
        <dbReference type="Proteomes" id="UP000484885"/>
    </source>
</evidence>
<dbReference type="RefSeq" id="WP_164210921.1">
    <property type="nucleotide sequence ID" value="NZ_JAAGSC010000040.1"/>
</dbReference>
<organism evidence="2 3">
    <name type="scientific">Wenzhouxiangella limi</name>
    <dbReference type="NCBI Taxonomy" id="2707351"/>
    <lineage>
        <taxon>Bacteria</taxon>
        <taxon>Pseudomonadati</taxon>
        <taxon>Pseudomonadota</taxon>
        <taxon>Gammaproteobacteria</taxon>
        <taxon>Chromatiales</taxon>
        <taxon>Wenzhouxiangellaceae</taxon>
        <taxon>Wenzhouxiangella</taxon>
    </lineage>
</organism>
<proteinExistence type="predicted"/>
<keyword evidence="1" id="KW-1133">Transmembrane helix</keyword>
<protein>
    <submittedName>
        <fullName evidence="2">Uncharacterized protein</fullName>
    </submittedName>
</protein>
<feature type="transmembrane region" description="Helical" evidence="1">
    <location>
        <begin position="21"/>
        <end position="40"/>
    </location>
</feature>